<accession>A0A8J2PKN8</accession>
<dbReference type="EMBL" id="CAJVCH010570207">
    <property type="protein sequence ID" value="CAG7834358.1"/>
    <property type="molecule type" value="Genomic_DNA"/>
</dbReference>
<evidence type="ECO:0000256" key="1">
    <source>
        <dbReference type="ARBA" id="ARBA00004245"/>
    </source>
</evidence>
<evidence type="ECO:0000256" key="3">
    <source>
        <dbReference type="ARBA" id="ARBA00022737"/>
    </source>
</evidence>
<dbReference type="OrthoDB" id="69711at2759"/>
<sequence>MDFARRLSALARGVHFEPTFNLIRTTNKGKSRGKIFSWQRIRGAEKNVSPCGGSFFLGFSGIFLPLTVSAWSPSLIKKSKPDTKGINLRNVEDVQLLEDLLACDDMYTTGDMNRNDDIYNRLCRHKDKGEPELLWRLARSTYEKSKKIQDANKRKEAVEEAYALVKQSLELEDTNFAAHKWAAILLNEASTLKGLKEQITQSFNVKFHMEKAVELNPKDPTSAYLLGQWCFSVAEVPWYQQKLAAAIFATPPTSTYEEALQHFLRAEDIQPLFYSKNLLLLAKTYAKLGQPEKAHAYLKKLENLPLKTDEDFVARKEGKQLLDSLPRQEKDKAAEPVVPAV</sequence>
<evidence type="ECO:0000256" key="4">
    <source>
        <dbReference type="ARBA" id="ARBA00022803"/>
    </source>
</evidence>
<comment type="subcellular location">
    <subcellularLocation>
        <location evidence="1">Cytoplasm</location>
        <location evidence="1">Cytoskeleton</location>
    </subcellularLocation>
</comment>
<dbReference type="GO" id="GO:0005876">
    <property type="term" value="C:spindle microtubule"/>
    <property type="evidence" value="ECO:0007669"/>
    <property type="project" value="TreeGrafter"/>
</dbReference>
<dbReference type="PANTHER" id="PTHR16056:SF16">
    <property type="entry name" value="REGULATOR OF MICROTUBULE DYNAMICS PROTEIN 1"/>
    <property type="match status" value="1"/>
</dbReference>
<organism evidence="6 7">
    <name type="scientific">Allacma fusca</name>
    <dbReference type="NCBI Taxonomy" id="39272"/>
    <lineage>
        <taxon>Eukaryota</taxon>
        <taxon>Metazoa</taxon>
        <taxon>Ecdysozoa</taxon>
        <taxon>Arthropoda</taxon>
        <taxon>Hexapoda</taxon>
        <taxon>Collembola</taxon>
        <taxon>Symphypleona</taxon>
        <taxon>Sminthuridae</taxon>
        <taxon>Allacma</taxon>
    </lineage>
</organism>
<reference evidence="6" key="1">
    <citation type="submission" date="2021-06" db="EMBL/GenBank/DDBJ databases">
        <authorList>
            <person name="Hodson N. C."/>
            <person name="Mongue J. A."/>
            <person name="Jaron S. K."/>
        </authorList>
    </citation>
    <scope>NUCLEOTIDE SEQUENCE</scope>
</reference>
<comment type="caution">
    <text evidence="6">The sequence shown here is derived from an EMBL/GenBank/DDBJ whole genome shotgun (WGS) entry which is preliminary data.</text>
</comment>
<proteinExistence type="predicted"/>
<name>A0A8J2PKN8_9HEXA</name>
<gene>
    <name evidence="6" type="ORF">AFUS01_LOCUS43873</name>
</gene>
<keyword evidence="2" id="KW-0963">Cytoplasm</keyword>
<evidence type="ECO:0000313" key="7">
    <source>
        <dbReference type="Proteomes" id="UP000708208"/>
    </source>
</evidence>
<keyword evidence="3" id="KW-0677">Repeat</keyword>
<keyword evidence="7" id="KW-1185">Reference proteome</keyword>
<protein>
    <recommendedName>
        <fullName evidence="8">Regulator of microtubule dynamics protein 1</fullName>
    </recommendedName>
</protein>
<evidence type="ECO:0000313" key="6">
    <source>
        <dbReference type="EMBL" id="CAG7834358.1"/>
    </source>
</evidence>
<dbReference type="Pfam" id="PF21033">
    <property type="entry name" value="RMD1-3"/>
    <property type="match status" value="1"/>
</dbReference>
<evidence type="ECO:0008006" key="8">
    <source>
        <dbReference type="Google" id="ProtNLM"/>
    </source>
</evidence>
<dbReference type="PANTHER" id="PTHR16056">
    <property type="entry name" value="REGULATOR OF MICROTUBULE DYNAMICS PROTEIN"/>
    <property type="match status" value="1"/>
</dbReference>
<dbReference type="Proteomes" id="UP000708208">
    <property type="component" value="Unassembled WGS sequence"/>
</dbReference>
<evidence type="ECO:0000256" key="5">
    <source>
        <dbReference type="ARBA" id="ARBA00023212"/>
    </source>
</evidence>
<dbReference type="GO" id="GO:0008017">
    <property type="term" value="F:microtubule binding"/>
    <property type="evidence" value="ECO:0007669"/>
    <property type="project" value="TreeGrafter"/>
</dbReference>
<dbReference type="AlphaFoldDB" id="A0A8J2PKN8"/>
<keyword evidence="5" id="KW-0206">Cytoskeleton</keyword>
<keyword evidence="4" id="KW-0802">TPR repeat</keyword>
<dbReference type="InterPro" id="IPR049039">
    <property type="entry name" value="RMD1-3_a_helical_rpt"/>
</dbReference>
<dbReference type="GO" id="GO:0097431">
    <property type="term" value="C:mitotic spindle pole"/>
    <property type="evidence" value="ECO:0007669"/>
    <property type="project" value="TreeGrafter"/>
</dbReference>
<dbReference type="GO" id="GO:0005739">
    <property type="term" value="C:mitochondrion"/>
    <property type="evidence" value="ECO:0007669"/>
    <property type="project" value="TreeGrafter"/>
</dbReference>
<evidence type="ECO:0000256" key="2">
    <source>
        <dbReference type="ARBA" id="ARBA00022490"/>
    </source>
</evidence>